<reference evidence="8 9" key="1">
    <citation type="submission" date="2018-01" db="EMBL/GenBank/DDBJ databases">
        <title>Complete genome sequencing of Sporolactobacillus terrae DLG3.</title>
        <authorList>
            <person name="Nam Y.-D."/>
            <person name="Kang J."/>
            <person name="Chung W.-H."/>
        </authorList>
    </citation>
    <scope>NUCLEOTIDE SEQUENCE [LARGE SCALE GENOMIC DNA]</scope>
    <source>
        <strain evidence="8 9">DLG3</strain>
    </source>
</reference>
<dbReference type="PANTHER" id="PTHR33603:SF1">
    <property type="entry name" value="RIBOSOMAL RNA LARGE SUBUNIT METHYLTRANSFERASE H"/>
    <property type="match status" value="1"/>
</dbReference>
<sequence>MNISLLTVGKLKEKYFKLGIEEYAKRLGTYAKVRIIEVPDEKAPENLSEAEVTQVKQAEGERLLKKLPDNAYAIALAIKGKQMPSEDFASKIQDLATYGHSDIAFIIGGSNGLSDDVLKRADFQLSFSQFTFPHQLMRLILIEQIYRAFKIMRGEPYHK</sequence>
<evidence type="ECO:0000256" key="6">
    <source>
        <dbReference type="HAMAP-Rule" id="MF_00658"/>
    </source>
</evidence>
<dbReference type="InterPro" id="IPR029026">
    <property type="entry name" value="tRNA_m1G_MTases_N"/>
</dbReference>
<name>A0A410DCY1_9BACL</name>
<evidence type="ECO:0000313" key="9">
    <source>
        <dbReference type="Proteomes" id="UP000285882"/>
    </source>
</evidence>
<dbReference type="CDD" id="cd18081">
    <property type="entry name" value="RlmH-like"/>
    <property type="match status" value="1"/>
</dbReference>
<evidence type="ECO:0000256" key="3">
    <source>
        <dbReference type="ARBA" id="ARBA00022679"/>
    </source>
</evidence>
<proteinExistence type="inferred from homology"/>
<dbReference type="EMBL" id="AP021853">
    <property type="protein sequence ID" value="BBO00419.1"/>
    <property type="molecule type" value="Genomic_DNA"/>
</dbReference>
<dbReference type="InterPro" id="IPR029028">
    <property type="entry name" value="Alpha/beta_knot_MTases"/>
</dbReference>
<dbReference type="Proteomes" id="UP000326951">
    <property type="component" value="Chromosome"/>
</dbReference>
<evidence type="ECO:0000256" key="1">
    <source>
        <dbReference type="ARBA" id="ARBA00022552"/>
    </source>
</evidence>
<keyword evidence="9" id="KW-1185">Reference proteome</keyword>
<comment type="similarity">
    <text evidence="5 6">Belongs to the RNA methyltransferase RlmH family.</text>
</comment>
<accession>A0A410DCY1</accession>
<dbReference type="EMBL" id="CP025688">
    <property type="protein sequence ID" value="QAA23881.1"/>
    <property type="molecule type" value="Genomic_DNA"/>
</dbReference>
<comment type="function">
    <text evidence="6">Specifically methylates the pseudouridine at position 1915 (m3Psi1915) in 23S rRNA.</text>
</comment>
<dbReference type="NCBIfam" id="NF000985">
    <property type="entry name" value="PRK00103.1-3"/>
    <property type="match status" value="1"/>
</dbReference>
<evidence type="ECO:0000256" key="2">
    <source>
        <dbReference type="ARBA" id="ARBA00022603"/>
    </source>
</evidence>
<dbReference type="NCBIfam" id="TIGR00246">
    <property type="entry name" value="tRNA_RlmH_YbeA"/>
    <property type="match status" value="1"/>
</dbReference>
<dbReference type="EC" id="2.1.1.177" evidence="6"/>
<protein>
    <recommendedName>
        <fullName evidence="6">Ribosomal RNA large subunit methyltransferase H</fullName>
        <ecNumber evidence="6">2.1.1.177</ecNumber>
    </recommendedName>
    <alternativeName>
        <fullName evidence="6">23S rRNA (pseudouridine1915-N3)-methyltransferase</fullName>
    </alternativeName>
    <alternativeName>
        <fullName evidence="6">23S rRNA m3Psi1915 methyltransferase</fullName>
    </alternativeName>
    <alternativeName>
        <fullName evidence="6">rRNA (pseudouridine-N3-)-methyltransferase RlmH</fullName>
    </alternativeName>
</protein>
<comment type="subunit">
    <text evidence="6">Homodimer.</text>
</comment>
<dbReference type="STRING" id="1449983.GCA_000647835_00764"/>
<dbReference type="GO" id="GO:0070038">
    <property type="term" value="F:rRNA (pseudouridine-N3-)-methyltransferase activity"/>
    <property type="evidence" value="ECO:0007669"/>
    <property type="project" value="UniProtKB-UniRule"/>
</dbReference>
<evidence type="ECO:0000313" key="10">
    <source>
        <dbReference type="Proteomes" id="UP000326951"/>
    </source>
</evidence>
<feature type="binding site" evidence="6">
    <location>
        <position position="76"/>
    </location>
    <ligand>
        <name>S-adenosyl-L-methionine</name>
        <dbReference type="ChEBI" id="CHEBI:59789"/>
    </ligand>
</feature>
<dbReference type="InterPro" id="IPR003742">
    <property type="entry name" value="RlmH-like"/>
</dbReference>
<dbReference type="Proteomes" id="UP000285882">
    <property type="component" value="Chromosome"/>
</dbReference>
<dbReference type="RefSeq" id="WP_028978109.1">
    <property type="nucleotide sequence ID" value="NZ_AP021853.1"/>
</dbReference>
<keyword evidence="3 6" id="KW-0808">Transferase</keyword>
<comment type="caution">
    <text evidence="6">Lacks conserved residue(s) required for the propagation of feature annotation.</text>
</comment>
<organism evidence="7 10">
    <name type="scientific">Sporolactobacillus terrae</name>
    <dbReference type="NCBI Taxonomy" id="269673"/>
    <lineage>
        <taxon>Bacteria</taxon>
        <taxon>Bacillati</taxon>
        <taxon>Bacillota</taxon>
        <taxon>Bacilli</taxon>
        <taxon>Bacillales</taxon>
        <taxon>Sporolactobacillaceae</taxon>
        <taxon>Sporolactobacillus</taxon>
    </lineage>
</organism>
<dbReference type="AlphaFoldDB" id="A0A410DCY1"/>
<feature type="binding site" evidence="6">
    <location>
        <position position="108"/>
    </location>
    <ligand>
        <name>S-adenosyl-L-methionine</name>
        <dbReference type="ChEBI" id="CHEBI:59789"/>
    </ligand>
</feature>
<reference evidence="7 10" key="2">
    <citation type="submission" date="2019-09" db="EMBL/GenBank/DDBJ databases">
        <title>Complete genome sequence of Sporolactobacillus terrae 70-3.</title>
        <authorList>
            <person name="Tanaka N."/>
            <person name="Shiwa Y."/>
            <person name="Fujita N."/>
            <person name="Tanasupawat S."/>
        </authorList>
    </citation>
    <scope>NUCLEOTIDE SEQUENCE [LARGE SCALE GENOMIC DNA]</scope>
    <source>
        <strain evidence="7 10">70-3</strain>
    </source>
</reference>
<dbReference type="Gene3D" id="3.40.1280.10">
    <property type="match status" value="1"/>
</dbReference>
<keyword evidence="6" id="KW-0963">Cytoplasm</keyword>
<evidence type="ECO:0000256" key="4">
    <source>
        <dbReference type="ARBA" id="ARBA00022691"/>
    </source>
</evidence>
<comment type="catalytic activity">
    <reaction evidence="6">
        <text>pseudouridine(1915) in 23S rRNA + S-adenosyl-L-methionine = N(3)-methylpseudouridine(1915) in 23S rRNA + S-adenosyl-L-homocysteine + H(+)</text>
        <dbReference type="Rhea" id="RHEA:42752"/>
        <dbReference type="Rhea" id="RHEA-COMP:10221"/>
        <dbReference type="Rhea" id="RHEA-COMP:10222"/>
        <dbReference type="ChEBI" id="CHEBI:15378"/>
        <dbReference type="ChEBI" id="CHEBI:57856"/>
        <dbReference type="ChEBI" id="CHEBI:59789"/>
        <dbReference type="ChEBI" id="CHEBI:65314"/>
        <dbReference type="ChEBI" id="CHEBI:74486"/>
        <dbReference type="EC" id="2.1.1.177"/>
    </reaction>
</comment>
<dbReference type="Pfam" id="PF02590">
    <property type="entry name" value="SPOUT_MTase"/>
    <property type="match status" value="1"/>
</dbReference>
<dbReference type="GO" id="GO:0005737">
    <property type="term" value="C:cytoplasm"/>
    <property type="evidence" value="ECO:0007669"/>
    <property type="project" value="UniProtKB-SubCell"/>
</dbReference>
<dbReference type="HAMAP" id="MF_00658">
    <property type="entry name" value="23SrRNA_methyltr_H"/>
    <property type="match status" value="1"/>
</dbReference>
<evidence type="ECO:0000313" key="8">
    <source>
        <dbReference type="EMBL" id="QAA23881.1"/>
    </source>
</evidence>
<keyword evidence="4 6" id="KW-0949">S-adenosyl-L-methionine</keyword>
<dbReference type="PIRSF" id="PIRSF004505">
    <property type="entry name" value="MT_bac"/>
    <property type="match status" value="1"/>
</dbReference>
<keyword evidence="2 6" id="KW-0489">Methyltransferase</keyword>
<dbReference type="SUPFAM" id="SSF75217">
    <property type="entry name" value="alpha/beta knot"/>
    <property type="match status" value="1"/>
</dbReference>
<evidence type="ECO:0000313" key="7">
    <source>
        <dbReference type="EMBL" id="BBO00419.1"/>
    </source>
</evidence>
<dbReference type="PANTHER" id="PTHR33603">
    <property type="entry name" value="METHYLTRANSFERASE"/>
    <property type="match status" value="1"/>
</dbReference>
<evidence type="ECO:0000256" key="5">
    <source>
        <dbReference type="ARBA" id="ARBA00038303"/>
    </source>
</evidence>
<keyword evidence="1 6" id="KW-0698">rRNA processing</keyword>
<comment type="subcellular location">
    <subcellularLocation>
        <location evidence="6">Cytoplasm</location>
    </subcellularLocation>
</comment>
<gene>
    <name evidence="6 7" type="primary">rlmH</name>
    <name evidence="8" type="ORF">C0674_15495</name>
    <name evidence="7" type="ORF">St703_31230</name>
</gene>